<dbReference type="SUPFAM" id="SSF102405">
    <property type="entry name" value="MCP/YpsA-like"/>
    <property type="match status" value="1"/>
</dbReference>
<dbReference type="EMBL" id="VSSQ01010515">
    <property type="protein sequence ID" value="MPM44537.1"/>
    <property type="molecule type" value="Genomic_DNA"/>
</dbReference>
<gene>
    <name evidence="1" type="ORF">SDC9_91215</name>
</gene>
<name>A0A644ZUU4_9ZZZZ</name>
<comment type="caution">
    <text evidence="1">The sequence shown here is derived from an EMBL/GenBank/DDBJ whole genome shotgun (WGS) entry which is preliminary data.</text>
</comment>
<accession>A0A644ZUU4</accession>
<dbReference type="Pfam" id="PF06908">
    <property type="entry name" value="YpsA"/>
    <property type="match status" value="1"/>
</dbReference>
<dbReference type="PANTHER" id="PTHR38440:SF1">
    <property type="entry name" value="UPF0398 PROTEIN SPR0331"/>
    <property type="match status" value="1"/>
</dbReference>
<evidence type="ECO:0008006" key="2">
    <source>
        <dbReference type="Google" id="ProtNLM"/>
    </source>
</evidence>
<dbReference type="InterPro" id="IPR010697">
    <property type="entry name" value="YspA"/>
</dbReference>
<reference evidence="1" key="1">
    <citation type="submission" date="2019-08" db="EMBL/GenBank/DDBJ databases">
        <authorList>
            <person name="Kucharzyk K."/>
            <person name="Murdoch R.W."/>
            <person name="Higgins S."/>
            <person name="Loffler F."/>
        </authorList>
    </citation>
    <scope>NUCLEOTIDE SEQUENCE</scope>
</reference>
<evidence type="ECO:0000313" key="1">
    <source>
        <dbReference type="EMBL" id="MPM44537.1"/>
    </source>
</evidence>
<protein>
    <recommendedName>
        <fullName evidence="2">DUF1273 domain-containing protein</fullName>
    </recommendedName>
</protein>
<dbReference type="Gene3D" id="3.40.50.450">
    <property type="match status" value="1"/>
</dbReference>
<dbReference type="PANTHER" id="PTHR38440">
    <property type="entry name" value="UPF0398 PROTEIN YPSA"/>
    <property type="match status" value="1"/>
</dbReference>
<dbReference type="AlphaFoldDB" id="A0A644ZUU4"/>
<sequence>MSMEMACAFTGHRPVRFSFGYDEEDEKCIRLKLMLAVQISRLIESGVSTFYTGMALGTDQWCAGILLDMKRNYPHIRLTAVLPCETQASKWSPEQRERYFNTLADCDNVITLNTRYTPECMLERNRYIVDHANYLLAVYDGGNKGGTAYTVRYAREKQRQIIVIRPDTLEIISAVDFEALERRKQLRILPKKENDT</sequence>
<organism evidence="1">
    <name type="scientific">bioreactor metagenome</name>
    <dbReference type="NCBI Taxonomy" id="1076179"/>
    <lineage>
        <taxon>unclassified sequences</taxon>
        <taxon>metagenomes</taxon>
        <taxon>ecological metagenomes</taxon>
    </lineage>
</organism>
<proteinExistence type="predicted"/>